<dbReference type="InterPro" id="IPR029044">
    <property type="entry name" value="Nucleotide-diphossugar_trans"/>
</dbReference>
<dbReference type="GO" id="GO:0016020">
    <property type="term" value="C:membrane"/>
    <property type="evidence" value="ECO:0007669"/>
    <property type="project" value="UniProtKB-SubCell"/>
</dbReference>
<evidence type="ECO:0000259" key="11">
    <source>
        <dbReference type="Pfam" id="PF02709"/>
    </source>
</evidence>
<keyword evidence="4" id="KW-0328">Glycosyltransferase</keyword>
<dbReference type="Proteomes" id="UP000011014">
    <property type="component" value="Unassembled WGS sequence"/>
</dbReference>
<organism evidence="13">
    <name type="scientific">Oikopleura dioica</name>
    <name type="common">Tunicate</name>
    <dbReference type="NCBI Taxonomy" id="34765"/>
    <lineage>
        <taxon>Eukaryota</taxon>
        <taxon>Metazoa</taxon>
        <taxon>Chordata</taxon>
        <taxon>Tunicata</taxon>
        <taxon>Appendicularia</taxon>
        <taxon>Copelata</taxon>
        <taxon>Oikopleuridae</taxon>
        <taxon>Oikopleura</taxon>
    </lineage>
</organism>
<dbReference type="AlphaFoldDB" id="E4YEU1"/>
<protein>
    <submittedName>
        <fullName evidence="13">Uncharacterized protein</fullName>
    </submittedName>
</protein>
<dbReference type="PANTHER" id="PTHR19300:SF57">
    <property type="entry name" value="BETA-1,4-N-ACETYLGALACTOSAMINYLTRANSFERASE"/>
    <property type="match status" value="1"/>
</dbReference>
<keyword evidence="9" id="KW-0472">Membrane</keyword>
<feature type="domain" description="Galactosyltransferase C-terminal" evidence="11">
    <location>
        <begin position="127"/>
        <end position="204"/>
    </location>
</feature>
<dbReference type="GO" id="GO:0005975">
    <property type="term" value="P:carbohydrate metabolic process"/>
    <property type="evidence" value="ECO:0007669"/>
    <property type="project" value="InterPro"/>
</dbReference>
<dbReference type="InterPro" id="IPR003859">
    <property type="entry name" value="Galactosyl_T"/>
</dbReference>
<dbReference type="InterPro" id="IPR027995">
    <property type="entry name" value="Galactosyl_T_N"/>
</dbReference>
<evidence type="ECO:0000313" key="13">
    <source>
        <dbReference type="EMBL" id="CBY34028.1"/>
    </source>
</evidence>
<proteinExistence type="inferred from homology"/>
<feature type="domain" description="Galactosyltransferase N-terminal" evidence="12">
    <location>
        <begin position="10"/>
        <end position="122"/>
    </location>
</feature>
<sequence length="570" mass="66349">MNLKKAVNREEALDKRGTCLSQGGCFKPSSCKSQQKVAILIPYKDREAHLLTLLSFLHPQLQRQEIHYCVFVVEQLDDGRFNKGLLMNAGFLQILNSFGHFDCFVFHDVDMVPEDDRNIYLCRNEPTHLSPFIDKFGYRSHYGTDWGGVTMIRPEQYSKANGYSNMFWGWGREDSDMEWRLNAKGIKAIRPINEVNARFSMIPHEHPWRFQNEKFNLGSAAKMTTKEKLMMTKRERSSWDGVNNAKFRLDHVVYDKLFTKLLIDIRRFEVEELQVVIDQGQFLNHIFYQRDILQSISKLSQKKMKINQTKGECHFKTFNNTYLDPNFRLKIGEDRSGYFAEAVAEAHCNDAGQACAGIIRDRGAASADGRDWILREKAILLTPDEYRFTTGKGHSSGVPANLLTKMKICQGQMSNVYPFLSTAKNAVYKSRMRLKFLLPLTTSLIYRDIVLFEGWPTGFSHEYPVEIRPEETRENLSFSFQTGEFTLPTYSGWYTVQAKISDRFDQTWFEWSFQFRVDENSQEAASKRLQYLQQIKEKLAKYKEESKSGHEHIKEKRALMEAFSHGKDIR</sequence>
<keyword evidence="6" id="KW-0812">Transmembrane</keyword>
<evidence type="ECO:0000256" key="5">
    <source>
        <dbReference type="ARBA" id="ARBA00022679"/>
    </source>
</evidence>
<evidence type="ECO:0000256" key="9">
    <source>
        <dbReference type="ARBA" id="ARBA00023136"/>
    </source>
</evidence>
<evidence type="ECO:0000256" key="1">
    <source>
        <dbReference type="ARBA" id="ARBA00004606"/>
    </source>
</evidence>
<keyword evidence="5" id="KW-0808">Transferase</keyword>
<evidence type="ECO:0000256" key="6">
    <source>
        <dbReference type="ARBA" id="ARBA00022692"/>
    </source>
</evidence>
<dbReference type="Pfam" id="PF02709">
    <property type="entry name" value="Glyco_transf_7C"/>
    <property type="match status" value="1"/>
</dbReference>
<keyword evidence="8" id="KW-1133">Transmembrane helix</keyword>
<evidence type="ECO:0000256" key="4">
    <source>
        <dbReference type="ARBA" id="ARBA00022676"/>
    </source>
</evidence>
<dbReference type="Gene3D" id="3.90.550.10">
    <property type="entry name" value="Spore Coat Polysaccharide Biosynthesis Protein SpsA, Chain A"/>
    <property type="match status" value="1"/>
</dbReference>
<comment type="pathway">
    <text evidence="2">Protein modification; protein glycosylation.</text>
</comment>
<reference evidence="13" key="1">
    <citation type="journal article" date="2010" name="Science">
        <title>Plasticity of animal genome architecture unmasked by rapid evolution of a pelagic tunicate.</title>
        <authorList>
            <person name="Denoeud F."/>
            <person name="Henriet S."/>
            <person name="Mungpakdee S."/>
            <person name="Aury J.M."/>
            <person name="Da Silva C."/>
            <person name="Brinkmann H."/>
            <person name="Mikhaleva J."/>
            <person name="Olsen L.C."/>
            <person name="Jubin C."/>
            <person name="Canestro C."/>
            <person name="Bouquet J.M."/>
            <person name="Danks G."/>
            <person name="Poulain J."/>
            <person name="Campsteijn C."/>
            <person name="Adamski M."/>
            <person name="Cross I."/>
            <person name="Yadetie F."/>
            <person name="Muffato M."/>
            <person name="Louis A."/>
            <person name="Butcher S."/>
            <person name="Tsagkogeorga G."/>
            <person name="Konrad A."/>
            <person name="Singh S."/>
            <person name="Jensen M.F."/>
            <person name="Cong E.H."/>
            <person name="Eikeseth-Otteraa H."/>
            <person name="Noel B."/>
            <person name="Anthouard V."/>
            <person name="Porcel B.M."/>
            <person name="Kachouri-Lafond R."/>
            <person name="Nishino A."/>
            <person name="Ugolini M."/>
            <person name="Chourrout P."/>
            <person name="Nishida H."/>
            <person name="Aasland R."/>
            <person name="Huzurbazar S."/>
            <person name="Westhof E."/>
            <person name="Delsuc F."/>
            <person name="Lehrach H."/>
            <person name="Reinhardt R."/>
            <person name="Weissenbach J."/>
            <person name="Roy S.W."/>
            <person name="Artiguenave F."/>
            <person name="Postlethwait J.H."/>
            <person name="Manak J.R."/>
            <person name="Thompson E.M."/>
            <person name="Jaillon O."/>
            <person name="Du Pasquier L."/>
            <person name="Boudinot P."/>
            <person name="Liberles D.A."/>
            <person name="Volff J.N."/>
            <person name="Philippe H."/>
            <person name="Lenhard B."/>
            <person name="Roest Crollius H."/>
            <person name="Wincker P."/>
            <person name="Chourrout D."/>
        </authorList>
    </citation>
    <scope>NUCLEOTIDE SEQUENCE [LARGE SCALE GENOMIC DNA]</scope>
</reference>
<comment type="similarity">
    <text evidence="3">Belongs to the glycosyltransferase 7 family.</text>
</comment>
<evidence type="ECO:0000256" key="7">
    <source>
        <dbReference type="ARBA" id="ARBA00022968"/>
    </source>
</evidence>
<accession>E4YEU1</accession>
<evidence type="ECO:0000256" key="2">
    <source>
        <dbReference type="ARBA" id="ARBA00004922"/>
    </source>
</evidence>
<dbReference type="EMBL" id="FN654469">
    <property type="protein sequence ID" value="CBY34028.1"/>
    <property type="molecule type" value="Genomic_DNA"/>
</dbReference>
<dbReference type="UniPathway" id="UPA00378"/>
<dbReference type="GO" id="GO:0005794">
    <property type="term" value="C:Golgi apparatus"/>
    <property type="evidence" value="ECO:0007669"/>
    <property type="project" value="TreeGrafter"/>
</dbReference>
<evidence type="ECO:0000256" key="3">
    <source>
        <dbReference type="ARBA" id="ARBA00005735"/>
    </source>
</evidence>
<dbReference type="InterPro" id="IPR027791">
    <property type="entry name" value="Galactosyl_T_C"/>
</dbReference>
<name>E4YEU1_OIKDI</name>
<dbReference type="Pfam" id="PF13733">
    <property type="entry name" value="Glyco_transf_7N"/>
    <property type="match status" value="1"/>
</dbReference>
<evidence type="ECO:0000256" key="10">
    <source>
        <dbReference type="ARBA" id="ARBA00023180"/>
    </source>
</evidence>
<evidence type="ECO:0000256" key="8">
    <source>
        <dbReference type="ARBA" id="ARBA00022989"/>
    </source>
</evidence>
<keyword evidence="10" id="KW-0325">Glycoprotein</keyword>
<dbReference type="PANTHER" id="PTHR19300">
    <property type="entry name" value="BETA-1,4-GALACTOSYLTRANSFERASE"/>
    <property type="match status" value="1"/>
</dbReference>
<gene>
    <name evidence="13" type="ORF">GSOID_T00022006001</name>
</gene>
<comment type="subcellular location">
    <subcellularLocation>
        <location evidence="1">Membrane</location>
        <topology evidence="1">Single-pass type II membrane protein</topology>
    </subcellularLocation>
</comment>
<dbReference type="PRINTS" id="PR02050">
    <property type="entry name" value="B14GALTRFASE"/>
</dbReference>
<dbReference type="GO" id="GO:0008378">
    <property type="term" value="F:galactosyltransferase activity"/>
    <property type="evidence" value="ECO:0007669"/>
    <property type="project" value="TreeGrafter"/>
</dbReference>
<keyword evidence="7" id="KW-0735">Signal-anchor</keyword>
<evidence type="ECO:0000259" key="12">
    <source>
        <dbReference type="Pfam" id="PF13733"/>
    </source>
</evidence>
<dbReference type="SUPFAM" id="SSF53448">
    <property type="entry name" value="Nucleotide-diphospho-sugar transferases"/>
    <property type="match status" value="1"/>
</dbReference>